<feature type="region of interest" description="Disordered" evidence="2">
    <location>
        <begin position="25"/>
        <end position="71"/>
    </location>
</feature>
<dbReference type="PROSITE" id="PS50048">
    <property type="entry name" value="ZN2_CY6_FUNGAL_2"/>
    <property type="match status" value="1"/>
</dbReference>
<dbReference type="GO" id="GO:0000981">
    <property type="term" value="F:DNA-binding transcription factor activity, RNA polymerase II-specific"/>
    <property type="evidence" value="ECO:0007669"/>
    <property type="project" value="InterPro"/>
</dbReference>
<dbReference type="PROSITE" id="PS00463">
    <property type="entry name" value="ZN2_CY6_FUNGAL_1"/>
    <property type="match status" value="1"/>
</dbReference>
<dbReference type="InterPro" id="IPR021858">
    <property type="entry name" value="Fun_TF"/>
</dbReference>
<protein>
    <recommendedName>
        <fullName evidence="3">Zn(2)-C6 fungal-type domain-containing protein</fullName>
    </recommendedName>
</protein>
<sequence>MVAPGFFSLDDQGWALSIPEGLDPVSGLGSDSAPTETTYAETTPAASTDAGSTTTKVRRRPIPRKGHTKSRRGCFSCKRRKVKCQENLPECLNCTKMGLSCKYPERPQQSDSSSPGTEDSLLSTVKMPSPVSLQTLQATPTTFTPNDMRFFHHFLITAYPPLPMQGDDIWRQVATLSHKYDYLMHAMLGLAASNLALYGGNYGSQALAHRVKAIQLLSQELTKPCTSTAEGDARYGTTMALAFQSSCMPEGMTEFLSMTRGCHIVANSSMLVFEDSLFGGFNAEGYPDSIRRLIGTGPLILAPEQEAFLDEFLISLRALGPLCKSPLEVQFLASTELIVKTARISASEAFARFADQYNLTHRASLEEFNAFTDANNYPAQLLLIHFYLIEFAIGWIALRENGLRFAFRRRVCISWMENLAAGLPEKYQKFAEWPMNYARQLAAMTF</sequence>
<feature type="compositionally biased region" description="Low complexity" evidence="2">
    <location>
        <begin position="32"/>
        <end position="48"/>
    </location>
</feature>
<dbReference type="Pfam" id="PF00172">
    <property type="entry name" value="Zn_clus"/>
    <property type="match status" value="1"/>
</dbReference>
<dbReference type="Gene3D" id="4.10.240.10">
    <property type="entry name" value="Zn(2)-C6 fungal-type DNA-binding domain"/>
    <property type="match status" value="1"/>
</dbReference>
<dbReference type="InterPro" id="IPR036864">
    <property type="entry name" value="Zn2-C6_fun-type_DNA-bd_sf"/>
</dbReference>
<feature type="compositionally biased region" description="Basic residues" evidence="2">
    <location>
        <begin position="56"/>
        <end position="71"/>
    </location>
</feature>
<comment type="caution">
    <text evidence="4">The sequence shown here is derived from an EMBL/GenBank/DDBJ whole genome shotgun (WGS) entry which is preliminary data.</text>
</comment>
<dbReference type="InterPro" id="IPR052400">
    <property type="entry name" value="Zn2-C6_fungal_TF"/>
</dbReference>
<dbReference type="AlphaFoldDB" id="A0AAN7ALZ0"/>
<reference evidence="4" key="1">
    <citation type="journal article" date="2023" name="Mol. Phylogenet. Evol.">
        <title>Genome-scale phylogeny and comparative genomics of the fungal order Sordariales.</title>
        <authorList>
            <person name="Hensen N."/>
            <person name="Bonometti L."/>
            <person name="Westerberg I."/>
            <person name="Brannstrom I.O."/>
            <person name="Guillou S."/>
            <person name="Cros-Aarteil S."/>
            <person name="Calhoun S."/>
            <person name="Haridas S."/>
            <person name="Kuo A."/>
            <person name="Mondo S."/>
            <person name="Pangilinan J."/>
            <person name="Riley R."/>
            <person name="LaButti K."/>
            <person name="Andreopoulos B."/>
            <person name="Lipzen A."/>
            <person name="Chen C."/>
            <person name="Yan M."/>
            <person name="Daum C."/>
            <person name="Ng V."/>
            <person name="Clum A."/>
            <person name="Steindorff A."/>
            <person name="Ohm R.A."/>
            <person name="Martin F."/>
            <person name="Silar P."/>
            <person name="Natvig D.O."/>
            <person name="Lalanne C."/>
            <person name="Gautier V."/>
            <person name="Ament-Velasquez S.L."/>
            <person name="Kruys A."/>
            <person name="Hutchinson M.I."/>
            <person name="Powell A.J."/>
            <person name="Barry K."/>
            <person name="Miller A.N."/>
            <person name="Grigoriev I.V."/>
            <person name="Debuchy R."/>
            <person name="Gladieux P."/>
            <person name="Hiltunen Thoren M."/>
            <person name="Johannesson H."/>
        </authorList>
    </citation>
    <scope>NUCLEOTIDE SEQUENCE</scope>
    <source>
        <strain evidence="4">PSN309</strain>
    </source>
</reference>
<evidence type="ECO:0000313" key="4">
    <source>
        <dbReference type="EMBL" id="KAK4190987.1"/>
    </source>
</evidence>
<dbReference type="Pfam" id="PF11951">
    <property type="entry name" value="Fungal_trans_2"/>
    <property type="match status" value="1"/>
</dbReference>
<feature type="region of interest" description="Disordered" evidence="2">
    <location>
        <begin position="104"/>
        <end position="123"/>
    </location>
</feature>
<dbReference type="PANTHER" id="PTHR47657">
    <property type="entry name" value="STEROL REGULATORY ELEMENT-BINDING PROTEIN ECM22"/>
    <property type="match status" value="1"/>
</dbReference>
<evidence type="ECO:0000313" key="5">
    <source>
        <dbReference type="Proteomes" id="UP001302126"/>
    </source>
</evidence>
<evidence type="ECO:0000259" key="3">
    <source>
        <dbReference type="PROSITE" id="PS50048"/>
    </source>
</evidence>
<dbReference type="Proteomes" id="UP001302126">
    <property type="component" value="Unassembled WGS sequence"/>
</dbReference>
<reference evidence="4" key="2">
    <citation type="submission" date="2023-05" db="EMBL/GenBank/DDBJ databases">
        <authorList>
            <consortium name="Lawrence Berkeley National Laboratory"/>
            <person name="Steindorff A."/>
            <person name="Hensen N."/>
            <person name="Bonometti L."/>
            <person name="Westerberg I."/>
            <person name="Brannstrom I.O."/>
            <person name="Guillou S."/>
            <person name="Cros-Aarteil S."/>
            <person name="Calhoun S."/>
            <person name="Haridas S."/>
            <person name="Kuo A."/>
            <person name="Mondo S."/>
            <person name="Pangilinan J."/>
            <person name="Riley R."/>
            <person name="Labutti K."/>
            <person name="Andreopoulos B."/>
            <person name="Lipzen A."/>
            <person name="Chen C."/>
            <person name="Yanf M."/>
            <person name="Daum C."/>
            <person name="Ng V."/>
            <person name="Clum A."/>
            <person name="Ohm R."/>
            <person name="Martin F."/>
            <person name="Silar P."/>
            <person name="Natvig D."/>
            <person name="Lalanne C."/>
            <person name="Gautier V."/>
            <person name="Ament-Velasquez S.L."/>
            <person name="Kruys A."/>
            <person name="Hutchinson M.I."/>
            <person name="Powell A.J."/>
            <person name="Barry K."/>
            <person name="Miller A.N."/>
            <person name="Grigoriev I.V."/>
            <person name="Debuchy R."/>
            <person name="Gladieux P."/>
            <person name="Thoren M.H."/>
            <person name="Johannesson H."/>
        </authorList>
    </citation>
    <scope>NUCLEOTIDE SEQUENCE</scope>
    <source>
        <strain evidence="4">PSN309</strain>
    </source>
</reference>
<dbReference type="SUPFAM" id="SSF57701">
    <property type="entry name" value="Zn2/Cys6 DNA-binding domain"/>
    <property type="match status" value="1"/>
</dbReference>
<dbReference type="GO" id="GO:0008270">
    <property type="term" value="F:zinc ion binding"/>
    <property type="evidence" value="ECO:0007669"/>
    <property type="project" value="InterPro"/>
</dbReference>
<organism evidence="4 5">
    <name type="scientific">Podospora australis</name>
    <dbReference type="NCBI Taxonomy" id="1536484"/>
    <lineage>
        <taxon>Eukaryota</taxon>
        <taxon>Fungi</taxon>
        <taxon>Dikarya</taxon>
        <taxon>Ascomycota</taxon>
        <taxon>Pezizomycotina</taxon>
        <taxon>Sordariomycetes</taxon>
        <taxon>Sordariomycetidae</taxon>
        <taxon>Sordariales</taxon>
        <taxon>Podosporaceae</taxon>
        <taxon>Podospora</taxon>
    </lineage>
</organism>
<proteinExistence type="predicted"/>
<dbReference type="PANTHER" id="PTHR47657:SF7">
    <property type="entry name" value="STEROL REGULATORY ELEMENT-BINDING PROTEIN ECM22"/>
    <property type="match status" value="1"/>
</dbReference>
<dbReference type="InterPro" id="IPR001138">
    <property type="entry name" value="Zn2Cys6_DnaBD"/>
</dbReference>
<gene>
    <name evidence="4" type="ORF">QBC35DRAFT_488738</name>
</gene>
<feature type="domain" description="Zn(2)-C6 fungal-type" evidence="3">
    <location>
        <begin position="73"/>
        <end position="103"/>
    </location>
</feature>
<name>A0AAN7ALZ0_9PEZI</name>
<keyword evidence="5" id="KW-1185">Reference proteome</keyword>
<dbReference type="CDD" id="cd00067">
    <property type="entry name" value="GAL4"/>
    <property type="match status" value="1"/>
</dbReference>
<dbReference type="EMBL" id="MU864362">
    <property type="protein sequence ID" value="KAK4190987.1"/>
    <property type="molecule type" value="Genomic_DNA"/>
</dbReference>
<keyword evidence="1" id="KW-0539">Nucleus</keyword>
<evidence type="ECO:0000256" key="2">
    <source>
        <dbReference type="SAM" id="MobiDB-lite"/>
    </source>
</evidence>
<dbReference type="SMART" id="SM00066">
    <property type="entry name" value="GAL4"/>
    <property type="match status" value="1"/>
</dbReference>
<feature type="compositionally biased region" description="Polar residues" evidence="2">
    <location>
        <begin position="107"/>
        <end position="123"/>
    </location>
</feature>
<accession>A0AAN7ALZ0</accession>
<evidence type="ECO:0000256" key="1">
    <source>
        <dbReference type="ARBA" id="ARBA00023242"/>
    </source>
</evidence>